<evidence type="ECO:0000313" key="2">
    <source>
        <dbReference type="EMBL" id="MDQ0894438.1"/>
    </source>
</evidence>
<evidence type="ECO:0000313" key="3">
    <source>
        <dbReference type="Proteomes" id="UP001239083"/>
    </source>
</evidence>
<keyword evidence="1" id="KW-0472">Membrane</keyword>
<keyword evidence="1" id="KW-0812">Transmembrane</keyword>
<comment type="caution">
    <text evidence="2">The sequence shown here is derived from an EMBL/GenBank/DDBJ whole genome shotgun (WGS) entry which is preliminary data.</text>
</comment>
<evidence type="ECO:0000256" key="1">
    <source>
        <dbReference type="SAM" id="Phobius"/>
    </source>
</evidence>
<dbReference type="EMBL" id="JAUSYY010000001">
    <property type="protein sequence ID" value="MDQ0894438.1"/>
    <property type="molecule type" value="Genomic_DNA"/>
</dbReference>
<reference evidence="2 3" key="1">
    <citation type="submission" date="2023-07" db="EMBL/GenBank/DDBJ databases">
        <title>Comparative genomics of wheat-associated soil bacteria to identify genetic determinants of phenazine resistance.</title>
        <authorList>
            <person name="Mouncey N."/>
        </authorList>
    </citation>
    <scope>NUCLEOTIDE SEQUENCE [LARGE SCALE GENOMIC DNA]</scope>
    <source>
        <strain evidence="2 3">V3I3</strain>
    </source>
</reference>
<dbReference type="InterPro" id="IPR006437">
    <property type="entry name" value="Phage_terminase_lsu"/>
</dbReference>
<protein>
    <submittedName>
        <fullName evidence="2">PBSX family phage terminase large subunit</fullName>
    </submittedName>
</protein>
<dbReference type="Proteomes" id="UP001239083">
    <property type="component" value="Unassembled WGS sequence"/>
</dbReference>
<dbReference type="PANTHER" id="PTHR39184">
    <property type="match status" value="1"/>
</dbReference>
<accession>A0ABU0R8P3</accession>
<organism evidence="2 3">
    <name type="scientific">Agromyces ramosus</name>
    <dbReference type="NCBI Taxonomy" id="33879"/>
    <lineage>
        <taxon>Bacteria</taxon>
        <taxon>Bacillati</taxon>
        <taxon>Actinomycetota</taxon>
        <taxon>Actinomycetes</taxon>
        <taxon>Micrococcales</taxon>
        <taxon>Microbacteriaceae</taxon>
        <taxon>Agromyces</taxon>
    </lineage>
</organism>
<name>A0ABU0R8P3_9MICO</name>
<dbReference type="InterPro" id="IPR027417">
    <property type="entry name" value="P-loop_NTPase"/>
</dbReference>
<feature type="transmembrane region" description="Helical" evidence="1">
    <location>
        <begin position="27"/>
        <end position="49"/>
    </location>
</feature>
<dbReference type="Pfam" id="PF03237">
    <property type="entry name" value="Terminase_6N"/>
    <property type="match status" value="1"/>
</dbReference>
<dbReference type="Gene3D" id="3.30.420.280">
    <property type="match status" value="1"/>
</dbReference>
<keyword evidence="3" id="KW-1185">Reference proteome</keyword>
<gene>
    <name evidence="2" type="ORF">QFZ26_001993</name>
</gene>
<dbReference type="PANTHER" id="PTHR39184:SF1">
    <property type="entry name" value="PBSX PHAGE TERMINASE LARGE SUBUNIT"/>
    <property type="match status" value="1"/>
</dbReference>
<sequence>MNLSDIERLVSKAQILSIVDAMNRKLALWYGSVSAGKTVASLFAFLLAVMVAPKTGMIVIAGASLQTIYQNVFVLFQNTSIFGSVISSQIHYTPGATSAVILGREVLLVGAKDAKAVGRIQGATIALAYADEAALMPEEFWNMLVSRLRVDGARLLATMNPASRNHWIRKKWILPAGEKNLVSFHFTMKDNPNLSAEYIADMEASFSGVFYDRMIRGEWTNAAGAVYPMWDPTRHVIPFDQMPRLQDILGIGMDYGTTNPTTAMMLGLTDEQKPRLVFMDEWGYDPSDDANHGVRLTDAELSKRFRAWLPKPHSPEPNGLQPRFIMLDPAAASFRTQLHQDLRGTGLSPWAADHDVLKGIATMGNLLDNDQLLVTDRCERFQGEVSEYQWSDKATEKGDDEVVKEHDHWLDAGRYITHSTKTYWQGELAPAA</sequence>
<dbReference type="InterPro" id="IPR052380">
    <property type="entry name" value="Viral_DNA_packaging_terminase"/>
</dbReference>
<dbReference type="NCBIfam" id="TIGR01547">
    <property type="entry name" value="phage_term_2"/>
    <property type="match status" value="1"/>
</dbReference>
<dbReference type="Gene3D" id="3.40.50.300">
    <property type="entry name" value="P-loop containing nucleotide triphosphate hydrolases"/>
    <property type="match status" value="1"/>
</dbReference>
<keyword evidence="1" id="KW-1133">Transmembrane helix</keyword>
<dbReference type="RefSeq" id="WP_307041687.1">
    <property type="nucleotide sequence ID" value="NZ_JAUSYY010000001.1"/>
</dbReference>
<proteinExistence type="predicted"/>